<dbReference type="SUPFAM" id="SSF47616">
    <property type="entry name" value="GST C-terminal domain-like"/>
    <property type="match status" value="1"/>
</dbReference>
<evidence type="ECO:0000259" key="2">
    <source>
        <dbReference type="PROSITE" id="PS50405"/>
    </source>
</evidence>
<dbReference type="eggNOG" id="COG0625">
    <property type="taxonomic scope" value="Bacteria"/>
</dbReference>
<dbReference type="InterPro" id="IPR036282">
    <property type="entry name" value="Glutathione-S-Trfase_C_sf"/>
</dbReference>
<feature type="domain" description="GST C-terminal" evidence="2">
    <location>
        <begin position="88"/>
        <end position="205"/>
    </location>
</feature>
<dbReference type="OrthoDB" id="9794721at2"/>
<dbReference type="SFLD" id="SFLDS00019">
    <property type="entry name" value="Glutathione_Transferase_(cytos"/>
    <property type="match status" value="1"/>
</dbReference>
<evidence type="ECO:0000313" key="3">
    <source>
        <dbReference type="EMBL" id="KDA03809.1"/>
    </source>
</evidence>
<dbReference type="EMBL" id="ARYL01000003">
    <property type="protein sequence ID" value="KDA03809.1"/>
    <property type="molecule type" value="Genomic_DNA"/>
</dbReference>
<dbReference type="Gene3D" id="1.20.1050.10">
    <property type="match status" value="1"/>
</dbReference>
<sequence>MKLYQSPKAPNPDRVVFFLRAKGKLDAVEMIDVSIMDQQHKTPEYREVSPYSQVPALVLDDGTAITESRAICTYLEGIFPEPNLMGTDPKEKALIEMWDRRIELMFFIQFAGWFRNSHPMMAPLEVPQSPEAAAKGEKAARSMAKRLDAHLATHEFVAADRFSIADITLYIAVGFARVMKWEPHKEFEHLGRWHAAMTERGFAKG</sequence>
<gene>
    <name evidence="3" type="ORF">HOC_02998</name>
</gene>
<dbReference type="Gene3D" id="3.40.30.10">
    <property type="entry name" value="Glutaredoxin"/>
    <property type="match status" value="1"/>
</dbReference>
<feature type="domain" description="GST N-terminal" evidence="1">
    <location>
        <begin position="1"/>
        <end position="83"/>
    </location>
</feature>
<dbReference type="GO" id="GO:0016740">
    <property type="term" value="F:transferase activity"/>
    <property type="evidence" value="ECO:0007669"/>
    <property type="project" value="UniProtKB-KW"/>
</dbReference>
<reference evidence="3 4" key="1">
    <citation type="journal article" date="2014" name="Antonie Van Leeuwenhoek">
        <title>Hyphomonas beringensis sp. nov. and Hyphomonas chukchiensis sp. nov., isolated from surface seawater of the Bering Sea and Chukchi Sea.</title>
        <authorList>
            <person name="Li C."/>
            <person name="Lai Q."/>
            <person name="Li G."/>
            <person name="Dong C."/>
            <person name="Wang J."/>
            <person name="Liao Y."/>
            <person name="Shao Z."/>
        </authorList>
    </citation>
    <scope>NUCLEOTIDE SEQUENCE [LARGE SCALE GENOMIC DNA]</scope>
    <source>
        <strain evidence="3 4">SCH89</strain>
    </source>
</reference>
<dbReference type="InterPro" id="IPR036249">
    <property type="entry name" value="Thioredoxin-like_sf"/>
</dbReference>
<name>A0A059GAP6_9PROT</name>
<evidence type="ECO:0000313" key="4">
    <source>
        <dbReference type="Proteomes" id="UP000024942"/>
    </source>
</evidence>
<keyword evidence="4" id="KW-1185">Reference proteome</keyword>
<dbReference type="PATRIC" id="fig|1280953.3.peg.605"/>
<dbReference type="InterPro" id="IPR040079">
    <property type="entry name" value="Glutathione_S-Trfase"/>
</dbReference>
<dbReference type="InterPro" id="IPR004045">
    <property type="entry name" value="Glutathione_S-Trfase_N"/>
</dbReference>
<organism evidence="3 4">
    <name type="scientific">Hyphomonas oceanitis SCH89</name>
    <dbReference type="NCBI Taxonomy" id="1280953"/>
    <lineage>
        <taxon>Bacteria</taxon>
        <taxon>Pseudomonadati</taxon>
        <taxon>Pseudomonadota</taxon>
        <taxon>Alphaproteobacteria</taxon>
        <taxon>Hyphomonadales</taxon>
        <taxon>Hyphomonadaceae</taxon>
        <taxon>Hyphomonas</taxon>
    </lineage>
</organism>
<dbReference type="AlphaFoldDB" id="A0A059GAP6"/>
<dbReference type="RefSeq" id="WP_035535816.1">
    <property type="nucleotide sequence ID" value="NZ_ARYL01000003.1"/>
</dbReference>
<comment type="caution">
    <text evidence="3">The sequence shown here is derived from an EMBL/GenBank/DDBJ whole genome shotgun (WGS) entry which is preliminary data.</text>
</comment>
<dbReference type="PROSITE" id="PS50405">
    <property type="entry name" value="GST_CTER"/>
    <property type="match status" value="1"/>
</dbReference>
<dbReference type="CDD" id="cd03051">
    <property type="entry name" value="GST_N_GTT2_like"/>
    <property type="match status" value="1"/>
</dbReference>
<protein>
    <submittedName>
        <fullName evidence="3">Glutathione S-transferase</fullName>
    </submittedName>
</protein>
<dbReference type="Pfam" id="PF13409">
    <property type="entry name" value="GST_N_2"/>
    <property type="match status" value="1"/>
</dbReference>
<dbReference type="PROSITE" id="PS50404">
    <property type="entry name" value="GST_NTER"/>
    <property type="match status" value="1"/>
</dbReference>
<dbReference type="PANTHER" id="PTHR44051:SF8">
    <property type="entry name" value="GLUTATHIONE S-TRANSFERASE GSTA"/>
    <property type="match status" value="1"/>
</dbReference>
<evidence type="ECO:0000259" key="1">
    <source>
        <dbReference type="PROSITE" id="PS50404"/>
    </source>
</evidence>
<keyword evidence="3" id="KW-0808">Transferase</keyword>
<dbReference type="SUPFAM" id="SSF52833">
    <property type="entry name" value="Thioredoxin-like"/>
    <property type="match status" value="1"/>
</dbReference>
<proteinExistence type="predicted"/>
<accession>A0A059GAP6</accession>
<dbReference type="Proteomes" id="UP000024942">
    <property type="component" value="Unassembled WGS sequence"/>
</dbReference>
<dbReference type="STRING" id="1280953.HOC_02998"/>
<dbReference type="InterPro" id="IPR034345">
    <property type="entry name" value="Gtt2-like_N"/>
</dbReference>
<dbReference type="InterPro" id="IPR004046">
    <property type="entry name" value="GST_C"/>
</dbReference>
<dbReference type="SFLD" id="SFLDG00358">
    <property type="entry name" value="Main_(cytGST)"/>
    <property type="match status" value="1"/>
</dbReference>
<dbReference type="PANTHER" id="PTHR44051">
    <property type="entry name" value="GLUTATHIONE S-TRANSFERASE-RELATED"/>
    <property type="match status" value="1"/>
</dbReference>
<dbReference type="InterPro" id="IPR010987">
    <property type="entry name" value="Glutathione-S-Trfase_C-like"/>
</dbReference>
<dbReference type="Pfam" id="PF00043">
    <property type="entry name" value="GST_C"/>
    <property type="match status" value="1"/>
</dbReference>